<dbReference type="CDD" id="cd13120">
    <property type="entry name" value="BF2867_like_N"/>
    <property type="match status" value="1"/>
</dbReference>
<reference evidence="1 2" key="1">
    <citation type="submission" date="2015-09" db="EMBL/GenBank/DDBJ databases">
        <authorList>
            <consortium name="Pathogen Informatics"/>
        </authorList>
    </citation>
    <scope>NUCLEOTIDE SEQUENCE [LARGE SCALE GENOMIC DNA]</scope>
    <source>
        <strain evidence="1 2">2789STDY5608872</strain>
    </source>
</reference>
<protein>
    <recommendedName>
        <fullName evidence="3">Fimbrillin family protein</fullName>
    </recommendedName>
</protein>
<dbReference type="RefSeq" id="WP_057319872.1">
    <property type="nucleotide sequence ID" value="NZ_CYXP01000009.1"/>
</dbReference>
<evidence type="ECO:0000313" key="2">
    <source>
        <dbReference type="Proteomes" id="UP000095591"/>
    </source>
</evidence>
<gene>
    <name evidence="1" type="ORF">ERS852429_03598</name>
</gene>
<sequence length="315" mass="35446">MNKLLLITILLIIFTGCHENQQWMSKEKSTARKSVLEMTTRSYTAGSSVFTEILPEGSEIGLFITYGNQDSLYKGASLYKNVKSKAVGSSKGSLKWKQTPQVFLRSNRPVIIYAYSPYKVQIPLDPTSIPIKISPIAAETPSYKYGRLSQGQKEVNRKSPLAKLSMNYALSLLSFEIYQDSNINGLFKLTSIQIGNRAGGNTLQYTGTMDIVTGNIKGTPGAYKATLLTIDPSVTLRHAKAEEQNIRIVPTYSPIREKEVEAIFTINGRTYKYIIPEGTCWNKGYKYSYKLYFDGKDIRLHDSVAYIWTPKLKKK</sequence>
<evidence type="ECO:0000313" key="1">
    <source>
        <dbReference type="EMBL" id="CUN30584.1"/>
    </source>
</evidence>
<dbReference type="Gene3D" id="2.60.40.2630">
    <property type="match status" value="1"/>
</dbReference>
<organism evidence="1 2">
    <name type="scientific">Parabacteroides distasonis</name>
    <dbReference type="NCBI Taxonomy" id="823"/>
    <lineage>
        <taxon>Bacteria</taxon>
        <taxon>Pseudomonadati</taxon>
        <taxon>Bacteroidota</taxon>
        <taxon>Bacteroidia</taxon>
        <taxon>Bacteroidales</taxon>
        <taxon>Tannerellaceae</taxon>
        <taxon>Parabacteroides</taxon>
    </lineage>
</organism>
<proteinExistence type="predicted"/>
<dbReference type="Gene3D" id="2.60.40.2620">
    <property type="entry name" value="Fimbrillin-like"/>
    <property type="match status" value="1"/>
</dbReference>
<dbReference type="AlphaFoldDB" id="A0A173VU37"/>
<evidence type="ECO:0008006" key="3">
    <source>
        <dbReference type="Google" id="ProtNLM"/>
    </source>
</evidence>
<dbReference type="EMBL" id="CYXP01000009">
    <property type="protein sequence ID" value="CUN30584.1"/>
    <property type="molecule type" value="Genomic_DNA"/>
</dbReference>
<dbReference type="InterPro" id="IPR025049">
    <property type="entry name" value="Mfa-like_1"/>
</dbReference>
<accession>A0A173VU37</accession>
<dbReference type="PROSITE" id="PS51257">
    <property type="entry name" value="PROKAR_LIPOPROTEIN"/>
    <property type="match status" value="1"/>
</dbReference>
<name>A0A173VU37_PARDI</name>
<dbReference type="Proteomes" id="UP000095591">
    <property type="component" value="Unassembled WGS sequence"/>
</dbReference>
<dbReference type="Pfam" id="PF13149">
    <property type="entry name" value="Mfa_like_1"/>
    <property type="match status" value="1"/>
</dbReference>
<dbReference type="InterPro" id="IPR042278">
    <property type="entry name" value="Mfa-like_1_N"/>
</dbReference>